<keyword evidence="2" id="KW-0964">Secreted</keyword>
<proteinExistence type="predicted"/>
<sequence>MVKINYFQALFILLFFSLNGIAQEEIPAYIPTELRKEAIIIDGKSRTFEYFVPKDLKSSSSLVFALHGSNGNVKDTRRFTNYEFERIASERKKQIIVYPLGYENHWNDCRMNASYKANQEDVNDIKFFEEMITHFHKKFHINKNKVFATGISNGGHMCYKLAYELPEKIKGIAPFVANIPKDFNNDCTPKNVSTSVLIINGTNDPINPYEGGWVVIGQDSTRGSVQSTEKTVAYWKSLLPCTVESETIEYEDYSSDDNSTVVHVKYACYNTDKKVELIKVINGGHTVPLKDTPPIPERFKKIVGNKNLDINAPLIVVDFFESLIESTK</sequence>
<keyword evidence="5" id="KW-0378">Hydrolase</keyword>
<evidence type="ECO:0008006" key="10">
    <source>
        <dbReference type="Google" id="ProtNLM"/>
    </source>
</evidence>
<evidence type="ECO:0000256" key="4">
    <source>
        <dbReference type="ARBA" id="ARBA00022729"/>
    </source>
</evidence>
<dbReference type="SUPFAM" id="SSF53474">
    <property type="entry name" value="alpha/beta-Hydrolases"/>
    <property type="match status" value="1"/>
</dbReference>
<dbReference type="Gene3D" id="3.40.50.1820">
    <property type="entry name" value="alpha/beta hydrolase"/>
    <property type="match status" value="1"/>
</dbReference>
<dbReference type="Proteomes" id="UP001303407">
    <property type="component" value="Chromosome"/>
</dbReference>
<reference evidence="8 9" key="1">
    <citation type="submission" date="2023-09" db="EMBL/GenBank/DDBJ databases">
        <title>Thalassobella suaedae gen. nov., sp. nov., a marine bacterium of the family Flavobacteriaceae isolated from a halophyte Suaeda japonica.</title>
        <authorList>
            <person name="Lee S.Y."/>
            <person name="Hwang C.Y."/>
        </authorList>
    </citation>
    <scope>NUCLEOTIDE SEQUENCE [LARGE SCALE GENOMIC DNA]</scope>
    <source>
        <strain evidence="8 9">HL-DH10</strain>
    </source>
</reference>
<organism evidence="8 9">
    <name type="scientific">Thalassobellus suaedae</name>
    <dbReference type="NCBI Taxonomy" id="3074124"/>
    <lineage>
        <taxon>Bacteria</taxon>
        <taxon>Pseudomonadati</taxon>
        <taxon>Bacteroidota</taxon>
        <taxon>Flavobacteriia</taxon>
        <taxon>Flavobacteriales</taxon>
        <taxon>Flavobacteriaceae</taxon>
        <taxon>Thalassobellus</taxon>
    </lineage>
</organism>
<keyword evidence="4" id="KW-0732">Signal</keyword>
<keyword evidence="7" id="KW-0624">Polysaccharide degradation</keyword>
<dbReference type="InterPro" id="IPR029058">
    <property type="entry name" value="AB_hydrolase_fold"/>
</dbReference>
<keyword evidence="6" id="KW-0119">Carbohydrate metabolism</keyword>
<dbReference type="PANTHER" id="PTHR38050:SF2">
    <property type="entry name" value="FERULOYL ESTERASE C-RELATED"/>
    <property type="match status" value="1"/>
</dbReference>
<comment type="subcellular location">
    <subcellularLocation>
        <location evidence="1">Secreted</location>
    </subcellularLocation>
</comment>
<dbReference type="PANTHER" id="PTHR38050">
    <property type="match status" value="1"/>
</dbReference>
<evidence type="ECO:0000256" key="7">
    <source>
        <dbReference type="ARBA" id="ARBA00023326"/>
    </source>
</evidence>
<keyword evidence="3" id="KW-0858">Xylan degradation</keyword>
<keyword evidence="9" id="KW-1185">Reference proteome</keyword>
<dbReference type="RefSeq" id="WP_415862557.1">
    <property type="nucleotide sequence ID" value="NZ_CP134536.1"/>
</dbReference>
<protein>
    <recommendedName>
        <fullName evidence="10">Feruloyl esterase</fullName>
    </recommendedName>
</protein>
<evidence type="ECO:0000256" key="1">
    <source>
        <dbReference type="ARBA" id="ARBA00004613"/>
    </source>
</evidence>
<dbReference type="InterPro" id="IPR043595">
    <property type="entry name" value="FaeB/C/D"/>
</dbReference>
<dbReference type="EMBL" id="CP134536">
    <property type="protein sequence ID" value="WNH12576.1"/>
    <property type="molecule type" value="Genomic_DNA"/>
</dbReference>
<evidence type="ECO:0000256" key="2">
    <source>
        <dbReference type="ARBA" id="ARBA00022525"/>
    </source>
</evidence>
<name>A0ABY9Y2Y7_9FLAO</name>
<gene>
    <name evidence="8" type="ORF">RHP49_17015</name>
</gene>
<evidence type="ECO:0000256" key="5">
    <source>
        <dbReference type="ARBA" id="ARBA00022801"/>
    </source>
</evidence>
<evidence type="ECO:0000256" key="6">
    <source>
        <dbReference type="ARBA" id="ARBA00023277"/>
    </source>
</evidence>
<evidence type="ECO:0000313" key="9">
    <source>
        <dbReference type="Proteomes" id="UP001303407"/>
    </source>
</evidence>
<accession>A0ABY9Y2Y7</accession>
<evidence type="ECO:0000313" key="8">
    <source>
        <dbReference type="EMBL" id="WNH12576.1"/>
    </source>
</evidence>
<evidence type="ECO:0000256" key="3">
    <source>
        <dbReference type="ARBA" id="ARBA00022651"/>
    </source>
</evidence>